<comment type="caution">
    <text evidence="7">The sequence shown here is derived from an EMBL/GenBank/DDBJ whole genome shotgun (WGS) entry which is preliminary data.</text>
</comment>
<protein>
    <submittedName>
        <fullName evidence="7">Filamentous hemagglutinin</fullName>
    </submittedName>
</protein>
<dbReference type="PRINTS" id="PR01217">
    <property type="entry name" value="PRICHEXTENSN"/>
</dbReference>
<name>A0A543PZJ4_ACITH</name>
<comment type="subcellular location">
    <subcellularLocation>
        <location evidence="1">Membrane</location>
        <topology evidence="1">Single-pass membrane protein</topology>
    </subcellularLocation>
</comment>
<evidence type="ECO:0000313" key="8">
    <source>
        <dbReference type="Proteomes" id="UP000315403"/>
    </source>
</evidence>
<feature type="domain" description="TonB C-terminal" evidence="6">
    <location>
        <begin position="155"/>
        <end position="247"/>
    </location>
</feature>
<dbReference type="GO" id="GO:0055085">
    <property type="term" value="P:transmembrane transport"/>
    <property type="evidence" value="ECO:0007669"/>
    <property type="project" value="InterPro"/>
</dbReference>
<reference evidence="7 8" key="1">
    <citation type="submission" date="2019-03" db="EMBL/GenBank/DDBJ databases">
        <title>New insights into Acidothiobacillus thiooxidans sulfur metabolism through coupled gene expression, solution geochemistry, microscopy and spectroscopy analyses.</title>
        <authorList>
            <person name="Camacho D."/>
            <person name="Frazao R."/>
            <person name="Fouillen A."/>
            <person name="Nanci A."/>
            <person name="Lang B.F."/>
            <person name="Apte S.C."/>
            <person name="Baron C."/>
            <person name="Warren L.A."/>
        </authorList>
    </citation>
    <scope>NUCLEOTIDE SEQUENCE [LARGE SCALE GENOMIC DNA]</scope>
    <source>
        <strain evidence="7 8">ATCC 19377</strain>
    </source>
</reference>
<evidence type="ECO:0000256" key="2">
    <source>
        <dbReference type="ARBA" id="ARBA00022692"/>
    </source>
</evidence>
<gene>
    <name evidence="7" type="primary">fhaB_2</name>
    <name evidence="7" type="ORF">DLNHIDIE_03159</name>
</gene>
<feature type="compositionally biased region" description="Pro residues" evidence="5">
    <location>
        <begin position="72"/>
        <end position="102"/>
    </location>
</feature>
<dbReference type="Proteomes" id="UP000315403">
    <property type="component" value="Unassembled WGS sequence"/>
</dbReference>
<proteinExistence type="predicted"/>
<evidence type="ECO:0000256" key="5">
    <source>
        <dbReference type="SAM" id="MobiDB-lite"/>
    </source>
</evidence>
<evidence type="ECO:0000256" key="4">
    <source>
        <dbReference type="ARBA" id="ARBA00023136"/>
    </source>
</evidence>
<dbReference type="AlphaFoldDB" id="A0A543PZJ4"/>
<feature type="compositionally biased region" description="Pro residues" evidence="5">
    <location>
        <begin position="121"/>
        <end position="144"/>
    </location>
</feature>
<keyword evidence="4" id="KW-0472">Membrane</keyword>
<dbReference type="PROSITE" id="PS52015">
    <property type="entry name" value="TONB_CTD"/>
    <property type="match status" value="1"/>
</dbReference>
<dbReference type="Gene3D" id="3.30.1150.10">
    <property type="match status" value="1"/>
</dbReference>
<organism evidence="7 8">
    <name type="scientific">Acidithiobacillus thiooxidans ATCC 19377</name>
    <dbReference type="NCBI Taxonomy" id="637390"/>
    <lineage>
        <taxon>Bacteria</taxon>
        <taxon>Pseudomonadati</taxon>
        <taxon>Pseudomonadota</taxon>
        <taxon>Acidithiobacillia</taxon>
        <taxon>Acidithiobacillales</taxon>
        <taxon>Acidithiobacillaceae</taxon>
        <taxon>Acidithiobacillus</taxon>
    </lineage>
</organism>
<dbReference type="InterPro" id="IPR006260">
    <property type="entry name" value="TonB/TolA_C"/>
</dbReference>
<feature type="region of interest" description="Disordered" evidence="5">
    <location>
        <begin position="72"/>
        <end position="146"/>
    </location>
</feature>
<keyword evidence="3" id="KW-1133">Transmembrane helix</keyword>
<keyword evidence="2" id="KW-0812">Transmembrane</keyword>
<dbReference type="SUPFAM" id="SSF74653">
    <property type="entry name" value="TolA/TonB C-terminal domain"/>
    <property type="match status" value="1"/>
</dbReference>
<dbReference type="InterPro" id="IPR037682">
    <property type="entry name" value="TonB_C"/>
</dbReference>
<sequence length="247" mass="26150">MMNTMVTNPSWSPQGPEKSEGHFGKALLVGAVLEIALLAGLLWISSAPPPPKPVVKKIIAIHMVHPAPPKPKPIPVPPPPPKPVVQPKPVPVPRPKPIPQPRPVVHHTPAPKPLMAKTPLPTAPVVPPAPPVTPPAPPPPPPAPSMAARQAALARYASLVRAQVQADAHVPEAVRLMHLSGTAFITFRLTPSGQLLWARITQSSGVAAINQAALKSVKEGNYPPFTKNMPKHATNFTVEVHLSSHST</sequence>
<evidence type="ECO:0000256" key="1">
    <source>
        <dbReference type="ARBA" id="ARBA00004167"/>
    </source>
</evidence>
<evidence type="ECO:0000313" key="7">
    <source>
        <dbReference type="EMBL" id="TQN49508.1"/>
    </source>
</evidence>
<accession>A0A543PZJ4</accession>
<dbReference type="GO" id="GO:0016020">
    <property type="term" value="C:membrane"/>
    <property type="evidence" value="ECO:0007669"/>
    <property type="project" value="UniProtKB-SubCell"/>
</dbReference>
<dbReference type="EMBL" id="SZUV01000004">
    <property type="protein sequence ID" value="TQN49508.1"/>
    <property type="molecule type" value="Genomic_DNA"/>
</dbReference>
<evidence type="ECO:0000256" key="3">
    <source>
        <dbReference type="ARBA" id="ARBA00022989"/>
    </source>
</evidence>
<dbReference type="Pfam" id="PF03544">
    <property type="entry name" value="TonB_C"/>
    <property type="match status" value="1"/>
</dbReference>
<evidence type="ECO:0000259" key="6">
    <source>
        <dbReference type="PROSITE" id="PS52015"/>
    </source>
</evidence>
<dbReference type="NCBIfam" id="TIGR01352">
    <property type="entry name" value="tonB_Cterm"/>
    <property type="match status" value="1"/>
</dbReference>